<evidence type="ECO:0000313" key="2">
    <source>
        <dbReference type="EMBL" id="MPM57107.1"/>
    </source>
</evidence>
<accession>A0A645AVE6</accession>
<name>A0A645AVE6_9ZZZZ</name>
<dbReference type="EMBL" id="VSSQ01016096">
    <property type="protein sequence ID" value="MPM57107.1"/>
    <property type="molecule type" value="Genomic_DNA"/>
</dbReference>
<gene>
    <name evidence="2" type="ORF">SDC9_103925</name>
</gene>
<feature type="region of interest" description="Disordered" evidence="1">
    <location>
        <begin position="96"/>
        <end position="215"/>
    </location>
</feature>
<organism evidence="2">
    <name type="scientific">bioreactor metagenome</name>
    <dbReference type="NCBI Taxonomy" id="1076179"/>
    <lineage>
        <taxon>unclassified sequences</taxon>
        <taxon>metagenomes</taxon>
        <taxon>ecological metagenomes</taxon>
    </lineage>
</organism>
<feature type="region of interest" description="Disordered" evidence="1">
    <location>
        <begin position="17"/>
        <end position="68"/>
    </location>
</feature>
<evidence type="ECO:0000256" key="1">
    <source>
        <dbReference type="SAM" id="MobiDB-lite"/>
    </source>
</evidence>
<feature type="compositionally biased region" description="Basic and acidic residues" evidence="1">
    <location>
        <begin position="99"/>
        <end position="109"/>
    </location>
</feature>
<dbReference type="AlphaFoldDB" id="A0A645AVE6"/>
<protein>
    <submittedName>
        <fullName evidence="2">Uncharacterized protein</fullName>
    </submittedName>
</protein>
<comment type="caution">
    <text evidence="2">The sequence shown here is derived from an EMBL/GenBank/DDBJ whole genome shotgun (WGS) entry which is preliminary data.</text>
</comment>
<reference evidence="2" key="1">
    <citation type="submission" date="2019-08" db="EMBL/GenBank/DDBJ databases">
        <authorList>
            <person name="Kucharzyk K."/>
            <person name="Murdoch R.W."/>
            <person name="Higgins S."/>
            <person name="Loffler F."/>
        </authorList>
    </citation>
    <scope>NUCLEOTIDE SEQUENCE</scope>
</reference>
<sequence length="238" mass="25997">MQPVAVQPAVIADAGEAVRRTLPRSHRSAGGRAVGQPRRTYPDASVDDSRLDPVEQPQIRTAAAPRHQREFGRAVVVLNPQSLRTSLVPQVIVQPVAGDQHHEPRRQEPRTQGPPKSGRSQRAMRSPGRIRRPRRPGGVGEAGGEQVHGRAERSRDVEPAGGRQVEPRRGEAERIHPGGGAAHDRAGLAGGPRAVHGDRSPRRMRGPERRDRLDCGSHIDRRIGGRINTVQGIHRPRS</sequence>
<feature type="compositionally biased region" description="Basic and acidic residues" evidence="1">
    <location>
        <begin position="147"/>
        <end position="158"/>
    </location>
</feature>
<feature type="compositionally biased region" description="Basic and acidic residues" evidence="1">
    <location>
        <begin position="195"/>
        <end position="215"/>
    </location>
</feature>
<proteinExistence type="predicted"/>
<feature type="compositionally biased region" description="Basic and acidic residues" evidence="1">
    <location>
        <begin position="165"/>
        <end position="186"/>
    </location>
</feature>